<dbReference type="PROSITE" id="PS00070">
    <property type="entry name" value="ALDEHYDE_DEHYDR_CYS"/>
    <property type="match status" value="1"/>
</dbReference>
<dbReference type="SUPFAM" id="SSF53720">
    <property type="entry name" value="ALDH-like"/>
    <property type="match status" value="1"/>
</dbReference>
<dbReference type="EMBL" id="JAHWXH010000001">
    <property type="protein sequence ID" value="MDS0244959.1"/>
    <property type="molecule type" value="Genomic_DNA"/>
</dbReference>
<gene>
    <name evidence="8" type="ORF">KZC50_04955</name>
</gene>
<accession>A0AAJ2LZ41</accession>
<evidence type="ECO:0000259" key="7">
    <source>
        <dbReference type="Pfam" id="PF00171"/>
    </source>
</evidence>
<comment type="similarity">
    <text evidence="1 3 6">Belongs to the aldehyde dehydrogenase family.</text>
</comment>
<dbReference type="GO" id="GO:0005737">
    <property type="term" value="C:cytoplasm"/>
    <property type="evidence" value="ECO:0007669"/>
    <property type="project" value="TreeGrafter"/>
</dbReference>
<evidence type="ECO:0000256" key="6">
    <source>
        <dbReference type="RuleBase" id="RU003345"/>
    </source>
</evidence>
<evidence type="ECO:0000256" key="2">
    <source>
        <dbReference type="ARBA" id="ARBA00023002"/>
    </source>
</evidence>
<dbReference type="GO" id="GO:0006081">
    <property type="term" value="P:aldehyde metabolic process"/>
    <property type="evidence" value="ECO:0007669"/>
    <property type="project" value="InterPro"/>
</dbReference>
<dbReference type="GeneID" id="301457554"/>
<feature type="active site" evidence="4">
    <location>
        <position position="266"/>
    </location>
</feature>
<dbReference type="GO" id="GO:0004029">
    <property type="term" value="F:aldehyde dehydrogenase (NAD+) activity"/>
    <property type="evidence" value="ECO:0007669"/>
    <property type="project" value="TreeGrafter"/>
</dbReference>
<dbReference type="InterPro" id="IPR015590">
    <property type="entry name" value="Aldehyde_DH_dom"/>
</dbReference>
<dbReference type="InterPro" id="IPR016163">
    <property type="entry name" value="Ald_DH_C"/>
</dbReference>
<dbReference type="Gene3D" id="3.40.309.10">
    <property type="entry name" value="Aldehyde Dehydrogenase, Chain A, domain 2"/>
    <property type="match status" value="1"/>
</dbReference>
<dbReference type="Pfam" id="PF00171">
    <property type="entry name" value="Aldedh"/>
    <property type="match status" value="1"/>
</dbReference>
<dbReference type="InterPro" id="IPR012394">
    <property type="entry name" value="Aldehyde_DH_NAD(P)"/>
</dbReference>
<dbReference type="InterPro" id="IPR016161">
    <property type="entry name" value="Ald_DH/histidinol_DH"/>
</dbReference>
<dbReference type="Proteomes" id="UP001183582">
    <property type="component" value="Unassembled WGS sequence"/>
</dbReference>
<evidence type="ECO:0000256" key="4">
    <source>
        <dbReference type="PIRSR" id="PIRSR036492-1"/>
    </source>
</evidence>
<comment type="caution">
    <text evidence="8">The sequence shown here is derived from an EMBL/GenBank/DDBJ whole genome shotgun (WGS) entry which is preliminary data.</text>
</comment>
<keyword evidence="2 3" id="KW-0560">Oxidoreductase</keyword>
<protein>
    <recommendedName>
        <fullName evidence="3">Aldehyde dehydrogenase</fullName>
    </recommendedName>
</protein>
<dbReference type="InterPro" id="IPR016160">
    <property type="entry name" value="Ald_DH_CS_CYS"/>
</dbReference>
<sequence>MSDVPQTQARPDAGVQAREWSPDEIGAAFERQRRAFLAEGPPSLAVRRDRLDRLILLLTENAQEFGEAMDADFGHRPASVSTLTDITGILLDIEIIRRRLGAWSRPKRPLAALRPFGLAAKVERVPLGVVGVIGPWNFPLGLVAQPAAAALAGGNRVMVKFSEITPRTGALFAAKVAEFFGPDEMIVVTGGSEAGATFSALAFDHLFFTGSPKVGALVAQAAGKNLVPVTLELGGKNPVVVAEGADVAVAAEKTMAGRLMNGGQVCLCPEVVYVPEPVQEQFLTRALWRAREIWESEDGPVSIVNDANFARVCALVEDARAKGAEVHEAVPGAVPDAASRRIPPVVVTGVTADMDIDSEEIFGPVLMMRTYRSMREVVEDVAGRPSPLAAYWFGPRGEDFAEFTARTRFGGMTVDDIALHVAVPGLPFGGVGQSGSGAYHGRAGFDTFTHARSTVRTRLGISMGEALNPPFTQTRGISPDRMLAKVAQSARRRVFGRGKS</sequence>
<dbReference type="PIRSF" id="PIRSF036492">
    <property type="entry name" value="ALDH"/>
    <property type="match status" value="1"/>
</dbReference>
<dbReference type="RefSeq" id="WP_310890829.1">
    <property type="nucleotide sequence ID" value="NZ_BAAAGR010000001.1"/>
</dbReference>
<evidence type="ECO:0000256" key="1">
    <source>
        <dbReference type="ARBA" id="ARBA00009986"/>
    </source>
</evidence>
<feature type="active site" evidence="4 5">
    <location>
        <position position="232"/>
    </location>
</feature>
<dbReference type="PANTHER" id="PTHR43570:SF16">
    <property type="entry name" value="ALDEHYDE DEHYDROGENASE TYPE III, ISOFORM Q"/>
    <property type="match status" value="1"/>
</dbReference>
<name>A0AAJ2LZ41_9MICO</name>
<dbReference type="InterPro" id="IPR029510">
    <property type="entry name" value="Ald_DH_CS_GLU"/>
</dbReference>
<dbReference type="InterPro" id="IPR016162">
    <property type="entry name" value="Ald_DH_N"/>
</dbReference>
<evidence type="ECO:0000313" key="8">
    <source>
        <dbReference type="EMBL" id="MDS0244959.1"/>
    </source>
</evidence>
<dbReference type="PANTHER" id="PTHR43570">
    <property type="entry name" value="ALDEHYDE DEHYDROGENASE"/>
    <property type="match status" value="1"/>
</dbReference>
<dbReference type="Gene3D" id="3.40.605.10">
    <property type="entry name" value="Aldehyde Dehydrogenase, Chain A, domain 1"/>
    <property type="match status" value="1"/>
</dbReference>
<evidence type="ECO:0000256" key="3">
    <source>
        <dbReference type="PIRNR" id="PIRNR036492"/>
    </source>
</evidence>
<feature type="domain" description="Aldehyde dehydrogenase" evidence="7">
    <location>
        <begin position="19"/>
        <end position="452"/>
    </location>
</feature>
<proteinExistence type="inferred from homology"/>
<dbReference type="PROSITE" id="PS00687">
    <property type="entry name" value="ALDEHYDE_DEHYDR_GLU"/>
    <property type="match status" value="1"/>
</dbReference>
<dbReference type="AlphaFoldDB" id="A0AAJ2LZ41"/>
<organism evidence="8 9">
    <name type="scientific">Microbacterium aurantiacum</name>
    <dbReference type="NCBI Taxonomy" id="162393"/>
    <lineage>
        <taxon>Bacteria</taxon>
        <taxon>Bacillati</taxon>
        <taxon>Actinomycetota</taxon>
        <taxon>Actinomycetes</taxon>
        <taxon>Micrococcales</taxon>
        <taxon>Microbacteriaceae</taxon>
        <taxon>Microbacterium</taxon>
    </lineage>
</organism>
<reference evidence="8 9" key="1">
    <citation type="submission" date="2021-06" db="EMBL/GenBank/DDBJ databases">
        <title>Genome-based taxonomic framework of Microbacterium strains isolated from marine environment, the description of four new species and reclassification of four preexisting species.</title>
        <authorList>
            <person name="Lee S.D."/>
            <person name="Kim S.-M."/>
            <person name="Byeon Y.-S."/>
            <person name="Yang H.L."/>
            <person name="Kim I.S."/>
        </authorList>
    </citation>
    <scope>NUCLEOTIDE SEQUENCE [LARGE SCALE GENOMIC DNA]</scope>
    <source>
        <strain evidence="8 9">KACC 20514</strain>
    </source>
</reference>
<evidence type="ECO:0000256" key="5">
    <source>
        <dbReference type="PROSITE-ProRule" id="PRU10007"/>
    </source>
</evidence>
<evidence type="ECO:0000313" key="9">
    <source>
        <dbReference type="Proteomes" id="UP001183582"/>
    </source>
</evidence>